<dbReference type="SUPFAM" id="SSF53213">
    <property type="entry name" value="LigB-like"/>
    <property type="match status" value="1"/>
</dbReference>
<comment type="similarity">
    <text evidence="1">Belongs to the MEMO1 family.</text>
</comment>
<dbReference type="Proteomes" id="UP000473278">
    <property type="component" value="Unassembled WGS sequence"/>
</dbReference>
<protein>
    <submittedName>
        <fullName evidence="2">AmmeMemoRadiSam system protein B</fullName>
    </submittedName>
</protein>
<keyword evidence="3" id="KW-1185">Reference proteome</keyword>
<reference evidence="2 3" key="1">
    <citation type="submission" date="2020-02" db="EMBL/GenBank/DDBJ databases">
        <title>Balneolaceae bacterium YR4-1, complete genome.</title>
        <authorList>
            <person name="Li Y."/>
            <person name="Wu S."/>
        </authorList>
    </citation>
    <scope>NUCLEOTIDE SEQUENCE [LARGE SCALE GENOMIC DNA]</scope>
    <source>
        <strain evidence="2 3">YR4-1</strain>
    </source>
</reference>
<proteinExistence type="inferred from homology"/>
<name>A0A6M1T055_9BACT</name>
<dbReference type="Gene3D" id="3.40.830.10">
    <property type="entry name" value="LigB-like"/>
    <property type="match status" value="1"/>
</dbReference>
<gene>
    <name evidence="2" type="primary">amrB</name>
    <name evidence="2" type="ORF">G3570_12630</name>
</gene>
<dbReference type="EMBL" id="JAALLT010000004">
    <property type="protein sequence ID" value="NGP77486.1"/>
    <property type="molecule type" value="Genomic_DNA"/>
</dbReference>
<dbReference type="RefSeq" id="WP_165142936.1">
    <property type="nucleotide sequence ID" value="NZ_JAALLT010000004.1"/>
</dbReference>
<evidence type="ECO:0000313" key="2">
    <source>
        <dbReference type="EMBL" id="NGP77486.1"/>
    </source>
</evidence>
<dbReference type="InterPro" id="IPR002737">
    <property type="entry name" value="MEMO1_fam"/>
</dbReference>
<sequence length="421" mass="48382">MSKEQLFDSKTDPIPGVRRNIDIIPVENNGQSYLYFHDSLGYATPDFALDRQAASLLSLLDGRKSIEDLSPYLGENVSTDQLLKYIRFLDENRLLQSSHYYNYAEQIEQQYEESGTHEAVTPGSSYPKEPDELQTYLENAFSGIRSNGETLANGSAKALYAPHIDPRVGMDTYAHAFSAIRYLEPKRLVILATSHYAGLYRDVYQNYPFIVSRKNFQLPTRTITSDKKAIDKLVSENSENGLTDRDRAHRIEHSIELPLLFLSHLWKHEFSIVPVLVSSIDDLMYMREGHRAEQIAKFGESLQKQFGNDNDTFFLISGDLAHVGKKFGDKKPAREMFEEVRKFDQRFLSKGEEAKPDELLELISEKYDPYRICGFPPLYTFLKSMSGLKGKVLNYDLWDEHERESAVSFGSILYWNTDKMN</sequence>
<dbReference type="PANTHER" id="PTHR11060">
    <property type="entry name" value="PROTEIN MEMO1"/>
    <property type="match status" value="1"/>
</dbReference>
<dbReference type="AlphaFoldDB" id="A0A6M1T055"/>
<accession>A0A6M1T055</accession>
<comment type="caution">
    <text evidence="2">The sequence shown here is derived from an EMBL/GenBank/DDBJ whole genome shotgun (WGS) entry which is preliminary data.</text>
</comment>
<evidence type="ECO:0000256" key="1">
    <source>
        <dbReference type="ARBA" id="ARBA00006315"/>
    </source>
</evidence>
<evidence type="ECO:0000313" key="3">
    <source>
        <dbReference type="Proteomes" id="UP000473278"/>
    </source>
</evidence>
<dbReference type="Pfam" id="PF01875">
    <property type="entry name" value="Memo"/>
    <property type="match status" value="1"/>
</dbReference>
<dbReference type="PANTHER" id="PTHR11060:SF0">
    <property type="entry name" value="PROTEIN MEMO1"/>
    <property type="match status" value="1"/>
</dbReference>
<dbReference type="CDD" id="cd07361">
    <property type="entry name" value="MEMO_like"/>
    <property type="match status" value="1"/>
</dbReference>
<organism evidence="2 3">
    <name type="scientific">Halalkalibaculum roseum</name>
    <dbReference type="NCBI Taxonomy" id="2709311"/>
    <lineage>
        <taxon>Bacteria</taxon>
        <taxon>Pseudomonadati</taxon>
        <taxon>Balneolota</taxon>
        <taxon>Balneolia</taxon>
        <taxon>Balneolales</taxon>
        <taxon>Balneolaceae</taxon>
        <taxon>Halalkalibaculum</taxon>
    </lineage>
</organism>
<dbReference type="NCBIfam" id="TIGR04336">
    <property type="entry name" value="AmmeMemoSam_B"/>
    <property type="match status" value="1"/>
</dbReference>